<feature type="non-terminal residue" evidence="11">
    <location>
        <position position="1"/>
    </location>
</feature>
<dbReference type="Pfam" id="PF00035">
    <property type="entry name" value="dsrm"/>
    <property type="match status" value="1"/>
</dbReference>
<dbReference type="GO" id="GO:0006364">
    <property type="term" value="P:rRNA processing"/>
    <property type="evidence" value="ECO:0007669"/>
    <property type="project" value="InterPro"/>
</dbReference>
<dbReference type="GO" id="GO:0010468">
    <property type="term" value="P:regulation of gene expression"/>
    <property type="evidence" value="ECO:0007669"/>
    <property type="project" value="TreeGrafter"/>
</dbReference>
<dbReference type="GO" id="GO:0004525">
    <property type="term" value="F:ribonuclease III activity"/>
    <property type="evidence" value="ECO:0007669"/>
    <property type="project" value="UniProtKB-EC"/>
</dbReference>
<dbReference type="Gene3D" id="3.30.160.20">
    <property type="match status" value="1"/>
</dbReference>
<evidence type="ECO:0000256" key="5">
    <source>
        <dbReference type="ARBA" id="ARBA00022759"/>
    </source>
</evidence>
<dbReference type="Pfam" id="PF14622">
    <property type="entry name" value="Ribonucleas_3_3"/>
    <property type="match status" value="1"/>
</dbReference>
<dbReference type="InterPro" id="IPR000999">
    <property type="entry name" value="RNase_III_dom"/>
</dbReference>
<protein>
    <recommendedName>
        <fullName evidence="3">ribonuclease III</fullName>
        <ecNumber evidence="3">3.1.26.3</ecNumber>
    </recommendedName>
</protein>
<dbReference type="SMART" id="SM00535">
    <property type="entry name" value="RIBOc"/>
    <property type="match status" value="1"/>
</dbReference>
<sequence length="254" mass="27242">VIETRPALQLLARRIGYSFKDLDLLDLAVSHRSWCAEHDDAPSNERLELLGDAVLGHCVAAYLYREYPGWSEGDLAQARSAIVNASALAEVADRYGIGEALLLGVGEDRSGGREKVSLLGDAFEALLGAIYLDGGMEVAERIALEALSDRIADVAVDPSVADVKTRLQEFVVRAYGDSPQYTVTDSGPDHDKCFAAEVSFAGAVRGKGQGTSKKQAEQAAATHAWLKHEFSEYPDHSPSPTTQGKTKNAGTPRA</sequence>
<feature type="compositionally biased region" description="Polar residues" evidence="8">
    <location>
        <begin position="238"/>
        <end position="254"/>
    </location>
</feature>
<evidence type="ECO:0000256" key="8">
    <source>
        <dbReference type="SAM" id="MobiDB-lite"/>
    </source>
</evidence>
<dbReference type="PROSITE" id="PS50137">
    <property type="entry name" value="DS_RBD"/>
    <property type="match status" value="1"/>
</dbReference>
<evidence type="ECO:0000259" key="10">
    <source>
        <dbReference type="PROSITE" id="PS50142"/>
    </source>
</evidence>
<dbReference type="GO" id="GO:0003725">
    <property type="term" value="F:double-stranded RNA binding"/>
    <property type="evidence" value="ECO:0007669"/>
    <property type="project" value="TreeGrafter"/>
</dbReference>
<feature type="domain" description="RNase III" evidence="10">
    <location>
        <begin position="8"/>
        <end position="135"/>
    </location>
</feature>
<evidence type="ECO:0000256" key="4">
    <source>
        <dbReference type="ARBA" id="ARBA00022722"/>
    </source>
</evidence>
<accession>A0A381QKS8</accession>
<comment type="catalytic activity">
    <reaction evidence="1">
        <text>Endonucleolytic cleavage to 5'-phosphomonoester.</text>
        <dbReference type="EC" id="3.1.26.3"/>
    </reaction>
</comment>
<keyword evidence="4" id="KW-0540">Nuclease</keyword>
<dbReference type="SUPFAM" id="SSF69065">
    <property type="entry name" value="RNase III domain-like"/>
    <property type="match status" value="1"/>
</dbReference>
<evidence type="ECO:0000256" key="2">
    <source>
        <dbReference type="ARBA" id="ARBA00010183"/>
    </source>
</evidence>
<dbReference type="EC" id="3.1.26.3" evidence="3"/>
<evidence type="ECO:0000256" key="1">
    <source>
        <dbReference type="ARBA" id="ARBA00000109"/>
    </source>
</evidence>
<dbReference type="PANTHER" id="PTHR11207">
    <property type="entry name" value="RIBONUCLEASE III"/>
    <property type="match status" value="1"/>
</dbReference>
<dbReference type="HAMAP" id="MF_00104">
    <property type="entry name" value="RNase_III"/>
    <property type="match status" value="1"/>
</dbReference>
<dbReference type="InterPro" id="IPR036389">
    <property type="entry name" value="RNase_III_sf"/>
</dbReference>
<dbReference type="CDD" id="cd10845">
    <property type="entry name" value="DSRM_RNAse_III_family"/>
    <property type="match status" value="1"/>
</dbReference>
<comment type="similarity">
    <text evidence="2">Belongs to the ribonuclease III family.</text>
</comment>
<reference evidence="11" key="1">
    <citation type="submission" date="2018-05" db="EMBL/GenBank/DDBJ databases">
        <authorList>
            <person name="Lanie J.A."/>
            <person name="Ng W.-L."/>
            <person name="Kazmierczak K.M."/>
            <person name="Andrzejewski T.M."/>
            <person name="Davidsen T.M."/>
            <person name="Wayne K.J."/>
            <person name="Tettelin H."/>
            <person name="Glass J.I."/>
            <person name="Rusch D."/>
            <person name="Podicherti R."/>
            <person name="Tsui H.-C.T."/>
            <person name="Winkler M.E."/>
        </authorList>
    </citation>
    <scope>NUCLEOTIDE SEQUENCE</scope>
</reference>
<evidence type="ECO:0000256" key="6">
    <source>
        <dbReference type="ARBA" id="ARBA00022801"/>
    </source>
</evidence>
<evidence type="ECO:0000256" key="7">
    <source>
        <dbReference type="ARBA" id="ARBA00022884"/>
    </source>
</evidence>
<feature type="region of interest" description="Disordered" evidence="8">
    <location>
        <begin position="229"/>
        <end position="254"/>
    </location>
</feature>
<dbReference type="FunFam" id="1.10.1520.10:FF:000001">
    <property type="entry name" value="Ribonuclease 3"/>
    <property type="match status" value="1"/>
</dbReference>
<dbReference type="InterPro" id="IPR011907">
    <property type="entry name" value="RNase_III"/>
</dbReference>
<proteinExistence type="inferred from homology"/>
<dbReference type="EMBL" id="UINC01001372">
    <property type="protein sequence ID" value="SUZ79039.1"/>
    <property type="molecule type" value="Genomic_DNA"/>
</dbReference>
<evidence type="ECO:0000256" key="3">
    <source>
        <dbReference type="ARBA" id="ARBA00012177"/>
    </source>
</evidence>
<keyword evidence="6" id="KW-0378">Hydrolase</keyword>
<dbReference type="SMART" id="SM00358">
    <property type="entry name" value="DSRM"/>
    <property type="match status" value="1"/>
</dbReference>
<keyword evidence="7" id="KW-0694">RNA-binding</keyword>
<dbReference type="PANTHER" id="PTHR11207:SF0">
    <property type="entry name" value="RIBONUCLEASE 3"/>
    <property type="match status" value="1"/>
</dbReference>
<dbReference type="SUPFAM" id="SSF54768">
    <property type="entry name" value="dsRNA-binding domain-like"/>
    <property type="match status" value="1"/>
</dbReference>
<evidence type="ECO:0000259" key="9">
    <source>
        <dbReference type="PROSITE" id="PS50137"/>
    </source>
</evidence>
<name>A0A381QKS8_9ZZZZ</name>
<dbReference type="InterPro" id="IPR014720">
    <property type="entry name" value="dsRBD_dom"/>
</dbReference>
<feature type="domain" description="DRBM" evidence="9">
    <location>
        <begin position="162"/>
        <end position="224"/>
    </location>
</feature>
<keyword evidence="5" id="KW-0255">Endonuclease</keyword>
<evidence type="ECO:0000313" key="11">
    <source>
        <dbReference type="EMBL" id="SUZ79039.1"/>
    </source>
</evidence>
<organism evidence="11">
    <name type="scientific">marine metagenome</name>
    <dbReference type="NCBI Taxonomy" id="408172"/>
    <lineage>
        <taxon>unclassified sequences</taxon>
        <taxon>metagenomes</taxon>
        <taxon>ecological metagenomes</taxon>
    </lineage>
</organism>
<dbReference type="AlphaFoldDB" id="A0A381QKS8"/>
<dbReference type="Gene3D" id="1.10.1520.10">
    <property type="entry name" value="Ribonuclease III domain"/>
    <property type="match status" value="1"/>
</dbReference>
<dbReference type="CDD" id="cd00593">
    <property type="entry name" value="RIBOc"/>
    <property type="match status" value="1"/>
</dbReference>
<dbReference type="PROSITE" id="PS50142">
    <property type="entry name" value="RNASE_3_2"/>
    <property type="match status" value="1"/>
</dbReference>
<dbReference type="NCBIfam" id="TIGR02191">
    <property type="entry name" value="RNaseIII"/>
    <property type="match status" value="1"/>
</dbReference>
<gene>
    <name evidence="11" type="ORF">METZ01_LOCUS31893</name>
</gene>